<sequence length="252" mass="27436">MMAFETNKLAWITGGGSGIGKALATALADLGWHVIISGRTAPKLQALSDNYPLIDYLTLDVTDKDANIGVFDSILTQWGCPSLVVLNAGAYTPMPADHLDLDLIYKLNSVNYLGVMNGLASVLPAMKAQRKGQILLMSSVAGYRGLPDAAPYGATKAALINFAEALHMPLKKEGVLLRVVNPGFVTTELTAQNDFKMPAQISAEQAAEKIIDGLDNDSFEITFPKRFTYILKLLRCLPYSWYFYLITKLTGK</sequence>
<evidence type="ECO:0000256" key="2">
    <source>
        <dbReference type="ARBA" id="ARBA00023002"/>
    </source>
</evidence>
<dbReference type="EMBL" id="LAZR01000601">
    <property type="protein sequence ID" value="KKN63089.1"/>
    <property type="molecule type" value="Genomic_DNA"/>
</dbReference>
<dbReference type="GO" id="GO:0016491">
    <property type="term" value="F:oxidoreductase activity"/>
    <property type="evidence" value="ECO:0007669"/>
    <property type="project" value="UniProtKB-KW"/>
</dbReference>
<accession>A0A0F9S7Q3</accession>
<evidence type="ECO:0000313" key="3">
    <source>
        <dbReference type="EMBL" id="KKN63089.1"/>
    </source>
</evidence>
<dbReference type="InterPro" id="IPR036291">
    <property type="entry name" value="NAD(P)-bd_dom_sf"/>
</dbReference>
<comment type="caution">
    <text evidence="3">The sequence shown here is derived from an EMBL/GenBank/DDBJ whole genome shotgun (WGS) entry which is preliminary data.</text>
</comment>
<gene>
    <name evidence="3" type="ORF">LCGC14_0505130</name>
</gene>
<dbReference type="Gene3D" id="3.40.50.720">
    <property type="entry name" value="NAD(P)-binding Rossmann-like Domain"/>
    <property type="match status" value="1"/>
</dbReference>
<evidence type="ECO:0000256" key="1">
    <source>
        <dbReference type="ARBA" id="ARBA00006484"/>
    </source>
</evidence>
<dbReference type="PRINTS" id="PR00081">
    <property type="entry name" value="GDHRDH"/>
</dbReference>
<dbReference type="GO" id="GO:0016020">
    <property type="term" value="C:membrane"/>
    <property type="evidence" value="ECO:0007669"/>
    <property type="project" value="TreeGrafter"/>
</dbReference>
<comment type="similarity">
    <text evidence="1">Belongs to the short-chain dehydrogenases/reductases (SDR) family.</text>
</comment>
<dbReference type="PANTHER" id="PTHR44196">
    <property type="entry name" value="DEHYDROGENASE/REDUCTASE SDR FAMILY MEMBER 7B"/>
    <property type="match status" value="1"/>
</dbReference>
<dbReference type="Pfam" id="PF00106">
    <property type="entry name" value="adh_short"/>
    <property type="match status" value="1"/>
</dbReference>
<name>A0A0F9S7Q3_9ZZZZ</name>
<proteinExistence type="inferred from homology"/>
<dbReference type="PANTHER" id="PTHR44196:SF1">
    <property type="entry name" value="DEHYDROGENASE_REDUCTASE SDR FAMILY MEMBER 7B"/>
    <property type="match status" value="1"/>
</dbReference>
<reference evidence="3" key="1">
    <citation type="journal article" date="2015" name="Nature">
        <title>Complex archaea that bridge the gap between prokaryotes and eukaryotes.</title>
        <authorList>
            <person name="Spang A."/>
            <person name="Saw J.H."/>
            <person name="Jorgensen S.L."/>
            <person name="Zaremba-Niedzwiedzka K."/>
            <person name="Martijn J."/>
            <person name="Lind A.E."/>
            <person name="van Eijk R."/>
            <person name="Schleper C."/>
            <person name="Guy L."/>
            <person name="Ettema T.J."/>
        </authorList>
    </citation>
    <scope>NUCLEOTIDE SEQUENCE</scope>
</reference>
<protein>
    <submittedName>
        <fullName evidence="3">Uncharacterized protein</fullName>
    </submittedName>
</protein>
<dbReference type="AlphaFoldDB" id="A0A0F9S7Q3"/>
<organism evidence="3">
    <name type="scientific">marine sediment metagenome</name>
    <dbReference type="NCBI Taxonomy" id="412755"/>
    <lineage>
        <taxon>unclassified sequences</taxon>
        <taxon>metagenomes</taxon>
        <taxon>ecological metagenomes</taxon>
    </lineage>
</organism>
<dbReference type="InterPro" id="IPR020904">
    <property type="entry name" value="Sc_DH/Rdtase_CS"/>
</dbReference>
<dbReference type="PROSITE" id="PS00061">
    <property type="entry name" value="ADH_SHORT"/>
    <property type="match status" value="1"/>
</dbReference>
<keyword evidence="2" id="KW-0560">Oxidoreductase</keyword>
<dbReference type="SUPFAM" id="SSF51735">
    <property type="entry name" value="NAD(P)-binding Rossmann-fold domains"/>
    <property type="match status" value="1"/>
</dbReference>
<dbReference type="InterPro" id="IPR002347">
    <property type="entry name" value="SDR_fam"/>
</dbReference>